<reference evidence="7" key="1">
    <citation type="submission" date="2019-08" db="EMBL/GenBank/DDBJ databases">
        <authorList>
            <person name="Kucharzyk K."/>
            <person name="Murdoch R.W."/>
            <person name="Higgins S."/>
            <person name="Loffler F."/>
        </authorList>
    </citation>
    <scope>NUCLEOTIDE SEQUENCE</scope>
</reference>
<dbReference type="GO" id="GO:0009318">
    <property type="term" value="C:exodeoxyribonuclease VII complex"/>
    <property type="evidence" value="ECO:0007669"/>
    <property type="project" value="InterPro"/>
</dbReference>
<keyword evidence="1" id="KW-0963">Cytoplasm</keyword>
<evidence type="ECO:0000259" key="6">
    <source>
        <dbReference type="Pfam" id="PF13742"/>
    </source>
</evidence>
<dbReference type="CDD" id="cd04489">
    <property type="entry name" value="ExoVII_LU_OBF"/>
    <property type="match status" value="1"/>
</dbReference>
<dbReference type="Pfam" id="PF02601">
    <property type="entry name" value="Exonuc_VII_L"/>
    <property type="match status" value="1"/>
</dbReference>
<comment type="caution">
    <text evidence="7">The sequence shown here is derived from an EMBL/GenBank/DDBJ whole genome shotgun (WGS) entry which is preliminary data.</text>
</comment>
<dbReference type="EMBL" id="VSSQ01000018">
    <property type="protein sequence ID" value="MPL62681.1"/>
    <property type="molecule type" value="Genomic_DNA"/>
</dbReference>
<sequence length="395" mass="44563">MNSPISVSTLNLQIKSLLETTFIQVYVEGEISNLTYHNSGHIYFSIKDENSTLSCVMFKGNTKYLKFQLENGLKIVITGSLTVYAPRGNYQLLCNKIEPSGIGSLSLAFEQLKTKLEAKGYFERSRKKTLPRYPKKIAIVTSPTGAAIEDMKKVATHRWSLVEFILIPTLVQGEGASLDIANSIKYADKLNCDIMIVGRGGGSIEDLWAFNEEIVANAIYEAKTPIISAVGHEVDYLISDFVADIRAATPSNAIEIALPDINEHRIYLDSLENEITNRFKNILFNKEQELKNMKKLFEQNSIETKFNFIQTQINFIKSSLKINLNQKFLSYQNQIDLLKSNYLSNHPDKKEKNGFVQISKSNKVINLADLKIGDEIELQTPKYIASCTLNKLVKQ</sequence>
<dbReference type="PANTHER" id="PTHR30008:SF0">
    <property type="entry name" value="EXODEOXYRIBONUCLEASE 7 LARGE SUBUNIT"/>
    <property type="match status" value="1"/>
</dbReference>
<accession>A0A644T9X4</accession>
<evidence type="ECO:0000313" key="7">
    <source>
        <dbReference type="EMBL" id="MPL62681.1"/>
    </source>
</evidence>
<dbReference type="GO" id="GO:0006308">
    <property type="term" value="P:DNA catabolic process"/>
    <property type="evidence" value="ECO:0007669"/>
    <property type="project" value="InterPro"/>
</dbReference>
<evidence type="ECO:0000256" key="4">
    <source>
        <dbReference type="ARBA" id="ARBA00022839"/>
    </source>
</evidence>
<gene>
    <name evidence="7" type="primary">xseA_1</name>
    <name evidence="7" type="ORF">SDC9_08301</name>
</gene>
<dbReference type="NCBIfam" id="TIGR00237">
    <property type="entry name" value="xseA"/>
    <property type="match status" value="1"/>
</dbReference>
<dbReference type="EC" id="3.1.11.6" evidence="7"/>
<evidence type="ECO:0000256" key="1">
    <source>
        <dbReference type="ARBA" id="ARBA00022490"/>
    </source>
</evidence>
<evidence type="ECO:0000256" key="2">
    <source>
        <dbReference type="ARBA" id="ARBA00022722"/>
    </source>
</evidence>
<dbReference type="AlphaFoldDB" id="A0A644T9X4"/>
<evidence type="ECO:0000259" key="5">
    <source>
        <dbReference type="Pfam" id="PF02601"/>
    </source>
</evidence>
<name>A0A644T9X4_9ZZZZ</name>
<evidence type="ECO:0000256" key="3">
    <source>
        <dbReference type="ARBA" id="ARBA00022801"/>
    </source>
</evidence>
<dbReference type="HAMAP" id="MF_00378">
    <property type="entry name" value="Exonuc_7_L"/>
    <property type="match status" value="1"/>
</dbReference>
<organism evidence="7">
    <name type="scientific">bioreactor metagenome</name>
    <dbReference type="NCBI Taxonomy" id="1076179"/>
    <lineage>
        <taxon>unclassified sequences</taxon>
        <taxon>metagenomes</taxon>
        <taxon>ecological metagenomes</taxon>
    </lineage>
</organism>
<feature type="domain" description="Exonuclease VII large subunit C-terminal" evidence="5">
    <location>
        <begin position="121"/>
        <end position="352"/>
    </location>
</feature>
<dbReference type="InterPro" id="IPR020579">
    <property type="entry name" value="Exonuc_VII_lsu_C"/>
</dbReference>
<keyword evidence="4" id="KW-0269">Exonuclease</keyword>
<dbReference type="Pfam" id="PF13742">
    <property type="entry name" value="tRNA_anti_2"/>
    <property type="match status" value="1"/>
</dbReference>
<proteinExistence type="inferred from homology"/>
<dbReference type="GO" id="GO:0003676">
    <property type="term" value="F:nucleic acid binding"/>
    <property type="evidence" value="ECO:0007669"/>
    <property type="project" value="InterPro"/>
</dbReference>
<dbReference type="PANTHER" id="PTHR30008">
    <property type="entry name" value="EXODEOXYRIBONUCLEASE 7 LARGE SUBUNIT"/>
    <property type="match status" value="1"/>
</dbReference>
<dbReference type="InterPro" id="IPR003753">
    <property type="entry name" value="Exonuc_VII_L"/>
</dbReference>
<keyword evidence="3 7" id="KW-0378">Hydrolase</keyword>
<feature type="domain" description="OB-fold nucleic acid binding" evidence="6">
    <location>
        <begin position="5"/>
        <end position="98"/>
    </location>
</feature>
<protein>
    <submittedName>
        <fullName evidence="7">Exodeoxyribonuclease 7 large subunit</fullName>
        <ecNumber evidence="7">3.1.11.6</ecNumber>
    </submittedName>
</protein>
<keyword evidence="2" id="KW-0540">Nuclease</keyword>
<dbReference type="GO" id="GO:0008855">
    <property type="term" value="F:exodeoxyribonuclease VII activity"/>
    <property type="evidence" value="ECO:0007669"/>
    <property type="project" value="UniProtKB-EC"/>
</dbReference>
<dbReference type="InterPro" id="IPR025824">
    <property type="entry name" value="OB-fold_nuc-bd_dom"/>
</dbReference>